<keyword evidence="3" id="KW-0378">Hydrolase</keyword>
<gene>
    <name evidence="5" type="ORF">G2W53_041471</name>
</gene>
<dbReference type="InterPro" id="IPR003337">
    <property type="entry name" value="Trehalose_PPase"/>
</dbReference>
<comment type="caution">
    <text evidence="5">The sequence shown here is derived from an EMBL/GenBank/DDBJ whole genome shotgun (WGS) entry which is preliminary data.</text>
</comment>
<dbReference type="GO" id="GO:0004805">
    <property type="term" value="F:trehalose-phosphatase activity"/>
    <property type="evidence" value="ECO:0007669"/>
    <property type="project" value="UniProtKB-EC"/>
</dbReference>
<dbReference type="PANTHER" id="PTHR43768:SF27">
    <property type="entry name" value="TREHALOSE-PHOSPHATE PHOSPHATASE A"/>
    <property type="match status" value="1"/>
</dbReference>
<dbReference type="InterPro" id="IPR023214">
    <property type="entry name" value="HAD_sf"/>
</dbReference>
<dbReference type="Gene3D" id="3.40.50.1000">
    <property type="entry name" value="HAD superfamily/HAD-like"/>
    <property type="match status" value="1"/>
</dbReference>
<protein>
    <submittedName>
        <fullName evidence="5">Trehalose-phosphate phosphatase A</fullName>
    </submittedName>
</protein>
<evidence type="ECO:0000256" key="4">
    <source>
        <dbReference type="ARBA" id="ARBA00025274"/>
    </source>
</evidence>
<reference evidence="5" key="1">
    <citation type="submission" date="2020-09" db="EMBL/GenBank/DDBJ databases">
        <title>Genome-Enabled Discovery of Anthraquinone Biosynthesis in Senna tora.</title>
        <authorList>
            <person name="Kang S.-H."/>
            <person name="Pandey R.P."/>
            <person name="Lee C.-M."/>
            <person name="Sim J.-S."/>
            <person name="Jeong J.-T."/>
            <person name="Choi B.-S."/>
            <person name="Jung M."/>
            <person name="Ginzburg D."/>
            <person name="Zhao K."/>
            <person name="Won S.Y."/>
            <person name="Oh T.-J."/>
            <person name="Yu Y."/>
            <person name="Kim N.-H."/>
            <person name="Lee O.R."/>
            <person name="Lee T.-H."/>
            <person name="Bashyal P."/>
            <person name="Kim T.-S."/>
            <person name="Lee W.-H."/>
            <person name="Kawkins C."/>
            <person name="Kim C.-K."/>
            <person name="Kim J.S."/>
            <person name="Ahn B.O."/>
            <person name="Rhee S.Y."/>
            <person name="Sohng J.K."/>
        </authorList>
    </citation>
    <scope>NUCLEOTIDE SEQUENCE</scope>
    <source>
        <tissue evidence="5">Leaf</tissue>
    </source>
</reference>
<evidence type="ECO:0000256" key="2">
    <source>
        <dbReference type="ARBA" id="ARBA00001968"/>
    </source>
</evidence>
<dbReference type="InterPro" id="IPR036412">
    <property type="entry name" value="HAD-like_sf"/>
</dbReference>
<accession>A0A834SDS7</accession>
<keyword evidence="6" id="KW-1185">Reference proteome</keyword>
<sequence>MMRFFEILKLLPSLEIRKKLMLVLEVRLVINLDKGKAVTFLLESLATDIKNILSRLSNCDDVFPVYVGDDRTDEDAFKVLREGNRGYGNAVYSLCRDPLEPQHSSDTSVVPPLIYAVMGMSREITMGPMAVLLQILRHVIRSWSVHAFGWSIDRSYVLGQFMPLVENFAAK</sequence>
<dbReference type="GO" id="GO:0005992">
    <property type="term" value="P:trehalose biosynthetic process"/>
    <property type="evidence" value="ECO:0007669"/>
    <property type="project" value="InterPro"/>
</dbReference>
<comment type="function">
    <text evidence="4">Removes the phosphate from trehalose 6-phosphate to produce free trehalose. Trehalose accumulation in plant may improve abiotic stress tolerance.</text>
</comment>
<dbReference type="Proteomes" id="UP000634136">
    <property type="component" value="Unassembled WGS sequence"/>
</dbReference>
<comment type="cofactor">
    <cofactor evidence="2">
        <name>a divalent metal cation</name>
        <dbReference type="ChEBI" id="CHEBI:60240"/>
    </cofactor>
</comment>
<dbReference type="OrthoDB" id="288203at2759"/>
<name>A0A834SDS7_9FABA</name>
<evidence type="ECO:0000313" key="5">
    <source>
        <dbReference type="EMBL" id="KAF7802360.1"/>
    </source>
</evidence>
<dbReference type="Pfam" id="PF02358">
    <property type="entry name" value="Trehalose_PPase"/>
    <property type="match status" value="1"/>
</dbReference>
<comment type="catalytic activity">
    <reaction evidence="1">
        <text>alpha,alpha-trehalose 6-phosphate + H2O = alpha,alpha-trehalose + phosphate</text>
        <dbReference type="Rhea" id="RHEA:23420"/>
        <dbReference type="ChEBI" id="CHEBI:15377"/>
        <dbReference type="ChEBI" id="CHEBI:16551"/>
        <dbReference type="ChEBI" id="CHEBI:43474"/>
        <dbReference type="ChEBI" id="CHEBI:58429"/>
        <dbReference type="EC" id="3.1.3.12"/>
    </reaction>
</comment>
<evidence type="ECO:0000256" key="1">
    <source>
        <dbReference type="ARBA" id="ARBA00000500"/>
    </source>
</evidence>
<organism evidence="5 6">
    <name type="scientific">Senna tora</name>
    <dbReference type="NCBI Taxonomy" id="362788"/>
    <lineage>
        <taxon>Eukaryota</taxon>
        <taxon>Viridiplantae</taxon>
        <taxon>Streptophyta</taxon>
        <taxon>Embryophyta</taxon>
        <taxon>Tracheophyta</taxon>
        <taxon>Spermatophyta</taxon>
        <taxon>Magnoliopsida</taxon>
        <taxon>eudicotyledons</taxon>
        <taxon>Gunneridae</taxon>
        <taxon>Pentapetalae</taxon>
        <taxon>rosids</taxon>
        <taxon>fabids</taxon>
        <taxon>Fabales</taxon>
        <taxon>Fabaceae</taxon>
        <taxon>Caesalpinioideae</taxon>
        <taxon>Cassia clade</taxon>
        <taxon>Senna</taxon>
    </lineage>
</organism>
<dbReference type="EMBL" id="JAAIUW010000013">
    <property type="protein sequence ID" value="KAF7802360.1"/>
    <property type="molecule type" value="Genomic_DNA"/>
</dbReference>
<dbReference type="InterPro" id="IPR044651">
    <property type="entry name" value="OTSB-like"/>
</dbReference>
<dbReference type="SUPFAM" id="SSF56784">
    <property type="entry name" value="HAD-like"/>
    <property type="match status" value="1"/>
</dbReference>
<evidence type="ECO:0000256" key="3">
    <source>
        <dbReference type="ARBA" id="ARBA00022801"/>
    </source>
</evidence>
<evidence type="ECO:0000313" key="6">
    <source>
        <dbReference type="Proteomes" id="UP000634136"/>
    </source>
</evidence>
<proteinExistence type="predicted"/>
<dbReference type="AlphaFoldDB" id="A0A834SDS7"/>
<dbReference type="PANTHER" id="PTHR43768">
    <property type="entry name" value="TREHALOSE 6-PHOSPHATE PHOSPHATASE"/>
    <property type="match status" value="1"/>
</dbReference>